<evidence type="ECO:0008006" key="5">
    <source>
        <dbReference type="Google" id="ProtNLM"/>
    </source>
</evidence>
<feature type="region of interest" description="Disordered" evidence="2">
    <location>
        <begin position="194"/>
        <end position="217"/>
    </location>
</feature>
<dbReference type="Proteomes" id="UP000198784">
    <property type="component" value="Unassembled WGS sequence"/>
</dbReference>
<keyword evidence="1" id="KW-0175">Coiled coil</keyword>
<organism evidence="3 4">
    <name type="scientific">Pseudomonas borbori</name>
    <dbReference type="NCBI Taxonomy" id="289003"/>
    <lineage>
        <taxon>Bacteria</taxon>
        <taxon>Pseudomonadati</taxon>
        <taxon>Pseudomonadota</taxon>
        <taxon>Gammaproteobacteria</taxon>
        <taxon>Pseudomonadales</taxon>
        <taxon>Pseudomonadaceae</taxon>
        <taxon>Pseudomonas</taxon>
    </lineage>
</organism>
<protein>
    <recommendedName>
        <fullName evidence="5">Lipoprotein</fullName>
    </recommendedName>
</protein>
<dbReference type="PROSITE" id="PS51257">
    <property type="entry name" value="PROKAR_LIPOPROTEIN"/>
    <property type="match status" value="1"/>
</dbReference>
<proteinExistence type="predicted"/>
<sequence>MKIIFAAGAFALLTGCASGTINTLSADRYECSAIGSFFDFSADNAIEACRKKIDQFCQGTGAPPFIGKISSEPSGPARYAKADLNFQCISAKDEALKNQQMADAKRQQMKANIQSAKATCQQDFGFAPNTPEFGNCLLLLHRQSAEDKREELSNAASDERAEAALAQQRREASDRSVMGAIQMINDNNNQSLDRARSFQSAPTPAASPSQSINCTSSSYGGSTVYTNCN</sequence>
<gene>
    <name evidence="3" type="ORF">SAMN05216190_13167</name>
</gene>
<feature type="coiled-coil region" evidence="1">
    <location>
        <begin position="142"/>
        <end position="169"/>
    </location>
</feature>
<evidence type="ECO:0000313" key="3">
    <source>
        <dbReference type="EMBL" id="SFQ07975.1"/>
    </source>
</evidence>
<dbReference type="RefSeq" id="WP_090504402.1">
    <property type="nucleotide sequence ID" value="NZ_FOWX01000031.1"/>
</dbReference>
<evidence type="ECO:0000256" key="1">
    <source>
        <dbReference type="SAM" id="Coils"/>
    </source>
</evidence>
<evidence type="ECO:0000313" key="4">
    <source>
        <dbReference type="Proteomes" id="UP000198784"/>
    </source>
</evidence>
<dbReference type="EMBL" id="FOWX01000031">
    <property type="protein sequence ID" value="SFQ07975.1"/>
    <property type="molecule type" value="Genomic_DNA"/>
</dbReference>
<dbReference type="AlphaFoldDB" id="A0A1I5VKE1"/>
<evidence type="ECO:0000256" key="2">
    <source>
        <dbReference type="SAM" id="MobiDB-lite"/>
    </source>
</evidence>
<keyword evidence="4" id="KW-1185">Reference proteome</keyword>
<dbReference type="OrthoDB" id="9133913at2"/>
<name>A0A1I5VKE1_9PSED</name>
<feature type="compositionally biased region" description="Low complexity" evidence="2">
    <location>
        <begin position="200"/>
        <end position="217"/>
    </location>
</feature>
<accession>A0A1I5VKE1</accession>
<reference evidence="4" key="1">
    <citation type="submission" date="2016-10" db="EMBL/GenBank/DDBJ databases">
        <authorList>
            <person name="Varghese N."/>
            <person name="Submissions S."/>
        </authorList>
    </citation>
    <scope>NUCLEOTIDE SEQUENCE [LARGE SCALE GENOMIC DNA]</scope>
    <source>
        <strain evidence="4">DSM 17834</strain>
    </source>
</reference>